<reference evidence="1 2" key="1">
    <citation type="journal article" date="2019" name="ISME J.">
        <title>Genome analyses of uncultured TG2/ZB3 bacteria in 'Margulisbacteria' specifically attached to ectosymbiotic spirochetes of protists in the termite gut.</title>
        <authorList>
            <person name="Utami Y.D."/>
            <person name="Kuwahara H."/>
            <person name="Igai K."/>
            <person name="Murakami T."/>
            <person name="Sugaya K."/>
            <person name="Morikawa T."/>
            <person name="Nagura Y."/>
            <person name="Yuki M."/>
            <person name="Deevong P."/>
            <person name="Inoue T."/>
            <person name="Kihara K."/>
            <person name="Lo N."/>
            <person name="Yamada A."/>
            <person name="Ohkuma M."/>
            <person name="Hongoh Y."/>
        </authorList>
    </citation>
    <scope>NUCLEOTIDE SEQUENCE [LARGE SCALE GENOMIC DNA]</scope>
    <source>
        <strain evidence="1">NkOx7-01</strain>
    </source>
</reference>
<name>A0A388TEY8_TERA1</name>
<keyword evidence="2" id="KW-1185">Reference proteome</keyword>
<evidence type="ECO:0000313" key="1">
    <source>
        <dbReference type="EMBL" id="GBR75270.1"/>
    </source>
</evidence>
<accession>A0A388TEY8</accession>
<sequence length="72" mass="8723">MGQIKKDFGWDLPENERNENDYQVAYSADWYEYTLTLPLQDTIFLNLRGDEQKIRALDVWEKKIRDFIQSHL</sequence>
<dbReference type="AlphaFoldDB" id="A0A388TEY8"/>
<gene>
    <name evidence="1" type="ORF">NO1_2282</name>
</gene>
<dbReference type="Proteomes" id="UP000269352">
    <property type="component" value="Unassembled WGS sequence"/>
</dbReference>
<proteinExistence type="predicted"/>
<organism evidence="1 2">
    <name type="scientific">Termititenax aidoneus</name>
    <dbReference type="NCBI Taxonomy" id="2218524"/>
    <lineage>
        <taxon>Bacteria</taxon>
        <taxon>Bacillati</taxon>
        <taxon>Candidatus Margulisiibacteriota</taxon>
        <taxon>Candidatus Termititenacia</taxon>
        <taxon>Candidatus Termititenacales</taxon>
        <taxon>Candidatus Termititenacaceae</taxon>
        <taxon>Candidatus Termititenax</taxon>
    </lineage>
</organism>
<protein>
    <submittedName>
        <fullName evidence="1">Uncharacterized protein</fullName>
    </submittedName>
</protein>
<dbReference type="EMBL" id="BGZN01000219">
    <property type="protein sequence ID" value="GBR75270.1"/>
    <property type="molecule type" value="Genomic_DNA"/>
</dbReference>
<comment type="caution">
    <text evidence="1">The sequence shown here is derived from an EMBL/GenBank/DDBJ whole genome shotgun (WGS) entry which is preliminary data.</text>
</comment>
<evidence type="ECO:0000313" key="2">
    <source>
        <dbReference type="Proteomes" id="UP000269352"/>
    </source>
</evidence>